<dbReference type="OrthoDB" id="2351080at2759"/>
<feature type="compositionally biased region" description="Low complexity" evidence="1">
    <location>
        <begin position="492"/>
        <end position="501"/>
    </location>
</feature>
<evidence type="ECO:0000313" key="2">
    <source>
        <dbReference type="EMBL" id="GJJ77595.1"/>
    </source>
</evidence>
<name>A0A9P3HJ04_9FUNG</name>
<feature type="compositionally biased region" description="Low complexity" evidence="1">
    <location>
        <begin position="59"/>
        <end position="73"/>
    </location>
</feature>
<dbReference type="EMBL" id="BQFW01000013">
    <property type="protein sequence ID" value="GJJ77595.1"/>
    <property type="molecule type" value="Genomic_DNA"/>
</dbReference>
<reference evidence="2" key="1">
    <citation type="submission" date="2021-11" db="EMBL/GenBank/DDBJ databases">
        <authorList>
            <person name="Herlambang A."/>
            <person name="Guo Y."/>
            <person name="Takashima Y."/>
            <person name="Nishizawa T."/>
        </authorList>
    </citation>
    <scope>NUCLEOTIDE SEQUENCE</scope>
    <source>
        <strain evidence="2">E1425</strain>
    </source>
</reference>
<protein>
    <submittedName>
        <fullName evidence="2">Uncharacterized protein</fullName>
    </submittedName>
</protein>
<feature type="compositionally biased region" description="Basic residues" evidence="1">
    <location>
        <begin position="515"/>
        <end position="535"/>
    </location>
</feature>
<feature type="compositionally biased region" description="Pro residues" evidence="1">
    <location>
        <begin position="468"/>
        <end position="482"/>
    </location>
</feature>
<feature type="region of interest" description="Disordered" evidence="1">
    <location>
        <begin position="59"/>
        <end position="100"/>
    </location>
</feature>
<feature type="region of interest" description="Disordered" evidence="1">
    <location>
        <begin position="566"/>
        <end position="614"/>
    </location>
</feature>
<feature type="compositionally biased region" description="Basic and acidic residues" evidence="1">
    <location>
        <begin position="1301"/>
        <end position="1314"/>
    </location>
</feature>
<feature type="region of interest" description="Disordered" evidence="1">
    <location>
        <begin position="984"/>
        <end position="1016"/>
    </location>
</feature>
<proteinExistence type="predicted"/>
<feature type="region of interest" description="Disordered" evidence="1">
    <location>
        <begin position="821"/>
        <end position="841"/>
    </location>
</feature>
<keyword evidence="3" id="KW-1185">Reference proteome</keyword>
<feature type="region of interest" description="Disordered" evidence="1">
    <location>
        <begin position="1294"/>
        <end position="1314"/>
    </location>
</feature>
<reference evidence="2" key="2">
    <citation type="journal article" date="2022" name="Microbiol. Resour. Announc.">
        <title>Whole-Genome Sequence of Entomortierella parvispora E1425, a Mucoromycotan Fungus Associated with Burkholderiaceae-Related Endosymbiotic Bacteria.</title>
        <authorList>
            <person name="Herlambang A."/>
            <person name="Guo Y."/>
            <person name="Takashima Y."/>
            <person name="Narisawa K."/>
            <person name="Ohta H."/>
            <person name="Nishizawa T."/>
        </authorList>
    </citation>
    <scope>NUCLEOTIDE SEQUENCE</scope>
    <source>
        <strain evidence="2">E1425</strain>
    </source>
</reference>
<organism evidence="2 3">
    <name type="scientific">Entomortierella parvispora</name>
    <dbReference type="NCBI Taxonomy" id="205924"/>
    <lineage>
        <taxon>Eukaryota</taxon>
        <taxon>Fungi</taxon>
        <taxon>Fungi incertae sedis</taxon>
        <taxon>Mucoromycota</taxon>
        <taxon>Mortierellomycotina</taxon>
        <taxon>Mortierellomycetes</taxon>
        <taxon>Mortierellales</taxon>
        <taxon>Mortierellaceae</taxon>
        <taxon>Entomortierella</taxon>
    </lineage>
</organism>
<feature type="compositionally biased region" description="Acidic residues" evidence="1">
    <location>
        <begin position="825"/>
        <end position="834"/>
    </location>
</feature>
<accession>A0A9P3HJ04</accession>
<comment type="caution">
    <text evidence="2">The sequence shown here is derived from an EMBL/GenBank/DDBJ whole genome shotgun (WGS) entry which is preliminary data.</text>
</comment>
<dbReference type="Proteomes" id="UP000827284">
    <property type="component" value="Unassembled WGS sequence"/>
</dbReference>
<evidence type="ECO:0000256" key="1">
    <source>
        <dbReference type="SAM" id="MobiDB-lite"/>
    </source>
</evidence>
<evidence type="ECO:0000313" key="3">
    <source>
        <dbReference type="Proteomes" id="UP000827284"/>
    </source>
</evidence>
<dbReference type="Gene3D" id="3.40.50.1010">
    <property type="entry name" value="5'-nuclease"/>
    <property type="match status" value="1"/>
</dbReference>
<sequence>MGIQGLAARIKSTDGVEEDLRGFTCHVDCASMFFGIIHSHGFHLDVAFAAKNARRQVASPDVPTSASTPPSTTIPKRPGTDEASLHRKRARVDPSSQSTPYGIVAAMQDMLAERPSQIRFDQDGSLEAHDAEERSVDYRSLGKTIDRILVSYLSKDHTTLHFDGSRSLEKELAHRKRDQTLETRVGKLEKDYDGGRIRNTTQLYKRVKASYRVPASAIRDIITQLHESGWKICQCTHQSDTCIANRVTNARSTDNVRIITKDSDFMAYESVTTVTMPVGRPLTWTTFSKQALLDELELQTPAHLVLVSVLTTNDYTAGMPLYQLASNMAKVRQLVTGSSNVASKDDQAKWIYQQIEEYVHAIHQTAEESKAAAIASCEKRLRRIADPSSVKAHQKDLRRIATANKQLSVLANSYDNAVKAFVHCEETALNADGNSPTLDIHRRLLSIVNKVELKKAKRSWDRFALGPAKPPHTEPPLAPPAPIAESDHIAPSTDAADSSTSVQPVPDPSRAQKREQKRQRKKAKRKQERRKKKWEKSRFRSRTDLNDRYLPQTVALETASPIDDVKLAHLTPSTPKKPKPRKPTTKSDRPLISPVKKTRKKELPIPTSPTAGPKALKKSFKSAFATVTLTMGSLRGCLLRATDLSKEESTLVVQRLDEAVSVTNSAKHYVLKMMEMRILRHLIDSTGDEFLENVLDSKSDWLERFVQNLLSFVLRGSSDTKGGRRTVKDQSKDAVVEAQSTFDEFKAFHPEFEALNPSNLPLSNVIAELTPKICLAIKQHYRKLPTTLCNKLTKLSLDCTELMGVVDDEKTSDAAINDAINEAELSADDEDSDDDPRKASQKMTFKKGHLRLCWRYLLQIPTAVKQPKFCVQAGMTDSFIDLNEEALVALLWGVSAGGVGDILMTTVCNRQRATHLRKNSYGNVIKQLFVGDRSSIKAAKKRQTPYGKKITSMDERSNTLPDVYGQLVLEQYNKRRINHYRRLHNNSLTAQQPLSSSSAPSTMDPEPPRLPMPPQVSGQNRYALNNIIRTDGHELQILGYDLFKPRKSTRYKEFMRRIETLYPDKDSLVAEFGQDLESVVVIGIDPGEVVSGAFCVTLPGERVVNLTVKRSSLYQPTLAFREWAEHCKRAQPTAGSNDSIGPSLWACTQQGQDQDNPTLLPSLHDLQNALHPLNYHDITAIENRHRQYFQLEPLIHGFYSSATWKKAAHDHKKSKLAEMDLAVNGVFKLVELACEGVPVEARRVIFVLGNGKFKTGINLTSVHTTFLRRLFGKLEQADVVDQGFCIDLIKFDSAQPSSSPEQRRLQGARDDSEDYQRGGYANLANLPLGPEFTFRAPTSGTNPNGMLEGCNGNCSTHWNLGFDHGLAALAAVKIDSGPASCAMPLTVTGRFEDKISNELLRVCNGRCVNAIYNTTVALSKRTEPPGVRTLVGLLSNWGSWVSCSMYDALSQWIVGKGEGFAWADTLHTSKIHFVEAQVRHIGRPHDPRLLAKRSGWDDEGSPAWVEACKRYGLRGALMRQTVAVNLVYSVAIHGNSPMARSSVVLDTLGFYADYNLYSGNSPCNGHRDFTKNYCSNAILGSLAPQASTEQQCIGSYAMACQFSFGYIQVRQRLEHDLGKTHMVHRGGAVWEDKELWSSYMLVDTGTLQGAAMGGGCGEDLIHRMMCRVLNDVVDLGYDWNSGDLSNSILTLSKGRTDRDSLASAYMKIAAVINYASVKNPDSSGSILMPHAHAWQMSDSRHPVIACSLVSDDPGLGPINVSATWHHVGILGLEPTKIVDHNMQGGELHGKHVNLTKRTWDMLAKDSTGVATKLLYYGHVWLLEQRAICRVPTADEIAEVEDSVRVALITVMMEFERADAVEAVWCWTIESWCASDMMWHAMIGSTAHVSTKKVGSDRVDDESVFQSWTEA</sequence>
<feature type="region of interest" description="Disordered" evidence="1">
    <location>
        <begin position="464"/>
        <end position="540"/>
    </location>
</feature>
<gene>
    <name evidence="2" type="ORF">EMPS_09954</name>
</gene>
<feature type="compositionally biased region" description="Low complexity" evidence="1">
    <location>
        <begin position="987"/>
        <end position="1002"/>
    </location>
</feature>